<accession>A0AAD8F5Y4</accession>
<dbReference type="Proteomes" id="UP001233172">
    <property type="component" value="Unassembled WGS sequence"/>
</dbReference>
<proteinExistence type="predicted"/>
<dbReference type="AlphaFoldDB" id="A0AAD8F5Y4"/>
<keyword evidence="1" id="KW-0175">Coiled coil</keyword>
<protein>
    <submittedName>
        <fullName evidence="2">Uncharacterized protein</fullName>
    </submittedName>
</protein>
<sequence>TDGCQPTLEATEMQWLEEELADFKLAPHGIQRYTDAIRDNPRFKSLKHEMNTLFETLLKELLEEKRVQDRFWKGIADSIGYFIESLRKAVIQEEEKKKKLLAEREKARQRELQRQKEEEEKKRKAKSRRIPICLWKICQAAPWD</sequence>
<evidence type="ECO:0000313" key="2">
    <source>
        <dbReference type="EMBL" id="KAK0051531.1"/>
    </source>
</evidence>
<feature type="non-terminal residue" evidence="2">
    <location>
        <position position="1"/>
    </location>
</feature>
<feature type="coiled-coil region" evidence="1">
    <location>
        <begin position="83"/>
        <end position="129"/>
    </location>
</feature>
<gene>
    <name evidence="2" type="ORF">Bpfe_019110</name>
</gene>
<keyword evidence="3" id="KW-1185">Reference proteome</keyword>
<evidence type="ECO:0000313" key="3">
    <source>
        <dbReference type="Proteomes" id="UP001233172"/>
    </source>
</evidence>
<organism evidence="2 3">
    <name type="scientific">Biomphalaria pfeifferi</name>
    <name type="common">Bloodfluke planorb</name>
    <name type="synonym">Freshwater snail</name>
    <dbReference type="NCBI Taxonomy" id="112525"/>
    <lineage>
        <taxon>Eukaryota</taxon>
        <taxon>Metazoa</taxon>
        <taxon>Spiralia</taxon>
        <taxon>Lophotrochozoa</taxon>
        <taxon>Mollusca</taxon>
        <taxon>Gastropoda</taxon>
        <taxon>Heterobranchia</taxon>
        <taxon>Euthyneura</taxon>
        <taxon>Panpulmonata</taxon>
        <taxon>Hygrophila</taxon>
        <taxon>Lymnaeoidea</taxon>
        <taxon>Planorbidae</taxon>
        <taxon>Biomphalaria</taxon>
    </lineage>
</organism>
<reference evidence="2" key="2">
    <citation type="submission" date="2023-04" db="EMBL/GenBank/DDBJ databases">
        <authorList>
            <person name="Bu L."/>
            <person name="Lu L."/>
            <person name="Laidemitt M.R."/>
            <person name="Zhang S.M."/>
            <person name="Mutuku M."/>
            <person name="Mkoji G."/>
            <person name="Steinauer M."/>
            <person name="Loker E.S."/>
        </authorList>
    </citation>
    <scope>NUCLEOTIDE SEQUENCE</scope>
    <source>
        <strain evidence="2">KasaAsao</strain>
        <tissue evidence="2">Whole Snail</tissue>
    </source>
</reference>
<comment type="caution">
    <text evidence="2">The sequence shown here is derived from an EMBL/GenBank/DDBJ whole genome shotgun (WGS) entry which is preliminary data.</text>
</comment>
<name>A0AAD8F5Y4_BIOPF</name>
<reference evidence="2" key="1">
    <citation type="journal article" date="2023" name="PLoS Negl. Trop. Dis.">
        <title>A genome sequence for Biomphalaria pfeifferi, the major vector snail for the human-infecting parasite Schistosoma mansoni.</title>
        <authorList>
            <person name="Bu L."/>
            <person name="Lu L."/>
            <person name="Laidemitt M.R."/>
            <person name="Zhang S.M."/>
            <person name="Mutuku M."/>
            <person name="Mkoji G."/>
            <person name="Steinauer M."/>
            <person name="Loker E.S."/>
        </authorList>
    </citation>
    <scope>NUCLEOTIDE SEQUENCE</scope>
    <source>
        <strain evidence="2">KasaAsao</strain>
    </source>
</reference>
<evidence type="ECO:0000256" key="1">
    <source>
        <dbReference type="SAM" id="Coils"/>
    </source>
</evidence>
<dbReference type="EMBL" id="JASAOG010000103">
    <property type="protein sequence ID" value="KAK0051531.1"/>
    <property type="molecule type" value="Genomic_DNA"/>
</dbReference>